<dbReference type="HOGENOM" id="CLU_056714_0_0_4"/>
<name>A0A0A1FKH8_9BURK</name>
<gene>
    <name evidence="7" type="ORF">LT85_4239</name>
</gene>
<dbReference type="KEGG" id="care:LT85_4239"/>
<dbReference type="SUPFAM" id="SSF140478">
    <property type="entry name" value="LemA-like"/>
    <property type="match status" value="1"/>
</dbReference>
<dbReference type="PROSITE" id="PS51257">
    <property type="entry name" value="PROKAR_LIPOPROTEIN"/>
    <property type="match status" value="1"/>
</dbReference>
<evidence type="ECO:0000256" key="6">
    <source>
        <dbReference type="SAM" id="SignalP"/>
    </source>
</evidence>
<keyword evidence="8" id="KW-1185">Reference proteome</keyword>
<evidence type="ECO:0000256" key="3">
    <source>
        <dbReference type="ARBA" id="ARBA00022692"/>
    </source>
</evidence>
<dbReference type="InterPro" id="IPR007156">
    <property type="entry name" value="MamQ_LemA"/>
</dbReference>
<dbReference type="Proteomes" id="UP000030302">
    <property type="component" value="Chromosome"/>
</dbReference>
<evidence type="ECO:0000256" key="1">
    <source>
        <dbReference type="ARBA" id="ARBA00004167"/>
    </source>
</evidence>
<protein>
    <submittedName>
        <fullName evidence="7">LemA family protein</fullName>
    </submittedName>
</protein>
<evidence type="ECO:0000256" key="2">
    <source>
        <dbReference type="ARBA" id="ARBA00008854"/>
    </source>
</evidence>
<evidence type="ECO:0000256" key="4">
    <source>
        <dbReference type="ARBA" id="ARBA00022989"/>
    </source>
</evidence>
<dbReference type="Gene3D" id="1.20.1440.20">
    <property type="entry name" value="LemA-like domain"/>
    <property type="match status" value="1"/>
</dbReference>
<dbReference type="RefSeq" id="WP_038492848.1">
    <property type="nucleotide sequence ID" value="NZ_CP009962.1"/>
</dbReference>
<dbReference type="Pfam" id="PF04011">
    <property type="entry name" value="LemA"/>
    <property type="match status" value="1"/>
</dbReference>
<organism evidence="7 8">
    <name type="scientific">Collimonas arenae</name>
    <dbReference type="NCBI Taxonomy" id="279058"/>
    <lineage>
        <taxon>Bacteria</taxon>
        <taxon>Pseudomonadati</taxon>
        <taxon>Pseudomonadota</taxon>
        <taxon>Betaproteobacteria</taxon>
        <taxon>Burkholderiales</taxon>
        <taxon>Oxalobacteraceae</taxon>
        <taxon>Collimonas</taxon>
    </lineage>
</organism>
<dbReference type="PANTHER" id="PTHR34478">
    <property type="entry name" value="PROTEIN LEMA"/>
    <property type="match status" value="1"/>
</dbReference>
<comment type="subcellular location">
    <subcellularLocation>
        <location evidence="1">Membrane</location>
        <topology evidence="1">Single-pass membrane protein</topology>
    </subcellularLocation>
</comment>
<keyword evidence="6" id="KW-0732">Signal</keyword>
<reference evidence="8" key="1">
    <citation type="journal article" date="2014" name="Soil Biol. Biochem.">
        <title>Structure and function of bacterial communities in ageing soils: Insights from the Mendocino ecological staircase.</title>
        <authorList>
            <person name="Uroz S."/>
            <person name="Tech J.J."/>
            <person name="Sawaya N.A."/>
            <person name="Frey-Klett P."/>
            <person name="Leveau J.H.J."/>
        </authorList>
    </citation>
    <scope>NUCLEOTIDE SEQUENCE [LARGE SCALE GENOMIC DNA]</scope>
    <source>
        <strain evidence="8">Cal35</strain>
    </source>
</reference>
<keyword evidence="3" id="KW-0812">Transmembrane</keyword>
<comment type="similarity">
    <text evidence="2">Belongs to the LemA family.</text>
</comment>
<feature type="signal peptide" evidence="6">
    <location>
        <begin position="1"/>
        <end position="21"/>
    </location>
</feature>
<dbReference type="OrthoDB" id="9804152at2"/>
<evidence type="ECO:0000313" key="7">
    <source>
        <dbReference type="EMBL" id="AIY43397.1"/>
    </source>
</evidence>
<accession>A0A0A1FKH8</accession>
<keyword evidence="4" id="KW-1133">Transmembrane helix</keyword>
<proteinExistence type="inferred from homology"/>
<evidence type="ECO:0000313" key="8">
    <source>
        <dbReference type="Proteomes" id="UP000030302"/>
    </source>
</evidence>
<dbReference type="STRING" id="279058.LT85_4239"/>
<feature type="chain" id="PRO_5001974414" evidence="6">
    <location>
        <begin position="22"/>
        <end position="199"/>
    </location>
</feature>
<keyword evidence="5" id="KW-0472">Membrane</keyword>
<dbReference type="PANTHER" id="PTHR34478:SF2">
    <property type="entry name" value="MEMBRANE PROTEIN"/>
    <property type="match status" value="1"/>
</dbReference>
<dbReference type="InterPro" id="IPR023353">
    <property type="entry name" value="LemA-like_dom_sf"/>
</dbReference>
<dbReference type="AlphaFoldDB" id="A0A0A1FKH8"/>
<dbReference type="GO" id="GO:0016020">
    <property type="term" value="C:membrane"/>
    <property type="evidence" value="ECO:0007669"/>
    <property type="project" value="UniProtKB-SubCell"/>
</dbReference>
<evidence type="ECO:0000256" key="5">
    <source>
        <dbReference type="ARBA" id="ARBA00023136"/>
    </source>
</evidence>
<dbReference type="EMBL" id="CP009962">
    <property type="protein sequence ID" value="AIY43397.1"/>
    <property type="molecule type" value="Genomic_DNA"/>
</dbReference>
<sequence>MKTFFKWLAIAVIASLLSACGYNDFQAKDEAVKAAWGEVVNQYQGRADLVPKIAQIVKAYAVHEESTFEAVTKARSAATSFQITPEVLNDPAAFEKFQQVQGQLSSALSRLMAVSENYPQLKADGLYRDAQSQLEGIENRIKVARNRYIVAVQDYNVLTRSFPTNLTAMAMSYKVKPSFTVDNEKAISTSPDVDFGGKK</sequence>